<keyword evidence="10" id="KW-0325">Glycoprotein</keyword>
<sequence length="731" mass="77424">MRRKLLLLTPCPALASAQGFTGDWDTAYTKAAAALAKLSTSEKVGLVSGVGWGKGPCSGNTGSARSINYPALCLQDGPLGVRSAASITAFPAGIMAGATWDRALMRERGRGIGEETKALGINVILGPVSGPLGQFANGGRNWEGFSNDPYLSGVATEQTIGGIQEAGAQSCVKHYILNEQEKNRETMNSVIDGRTLHELYLWPFAEAVKANVASVMCSYNKIDGKWACENKRVMEDLLKKELGFRGYILTDWNAQHSTVDPANTGLDMTMPGSDYNGGNVYWGSKLQSAVTGGQVSTARLDDMVKRILAAWYLTKQDSGYPATAIDRRSKNGGPNVQGNHSAIVRTVARDGIVLLKNIDGALPLKKPKSIAIIGSAAVANPKGINSCSEMGCNQGTLTMGWGSGSATLPYLSAPDEAITTRAKKDSTKVTLSASDTASAGATAAKDADVAIVFITADSGEEYITVEGHVGDRNNLNAWHNGDDLVKAVANANKNTIVVVHSTGPIIMEAISDNPNVKAILWAGLPGQEAGNALVDVLYGDVSPSGKLPYSIAKKEGDYGTKIQSMTDNFGEGLYIDYRAVDKKNIVPRYEFGFGLSYTTFNYSNVAITGTPTSGPETGDTVPGGAASLFETVATVTATITNSGEVAGAEVAQLYIGFPDSVPETPVRQLRGFQKLSIKPGDSTTAKFMLRRKDLSYWDAKEKKWILPKGTFVVDVGASSRDLKLNGKINAS</sequence>
<comment type="pathway">
    <text evidence="3">Glycan metabolism; cellulose degradation.</text>
</comment>
<evidence type="ECO:0000313" key="16">
    <source>
        <dbReference type="EMBL" id="KAF2185355.1"/>
    </source>
</evidence>
<gene>
    <name evidence="16" type="ORF">K469DRAFT_688140</name>
</gene>
<protein>
    <recommendedName>
        <fullName evidence="5">beta-glucosidase</fullName>
        <ecNumber evidence="5">3.2.1.21</ecNumber>
    </recommendedName>
</protein>
<evidence type="ECO:0000256" key="3">
    <source>
        <dbReference type="ARBA" id="ARBA00004987"/>
    </source>
</evidence>
<proteinExistence type="inferred from homology"/>
<keyword evidence="11" id="KW-0119">Carbohydrate metabolism</keyword>
<accession>A0A6A6E2X4</accession>
<evidence type="ECO:0000256" key="6">
    <source>
        <dbReference type="ARBA" id="ARBA00022525"/>
    </source>
</evidence>
<dbReference type="InterPro" id="IPR001764">
    <property type="entry name" value="Glyco_hydro_3_N"/>
</dbReference>
<evidence type="ECO:0000256" key="9">
    <source>
        <dbReference type="ARBA" id="ARBA00023001"/>
    </source>
</evidence>
<keyword evidence="17" id="KW-1185">Reference proteome</keyword>
<reference evidence="16" key="1">
    <citation type="journal article" date="2020" name="Stud. Mycol.">
        <title>101 Dothideomycetes genomes: a test case for predicting lifestyles and emergence of pathogens.</title>
        <authorList>
            <person name="Haridas S."/>
            <person name="Albert R."/>
            <person name="Binder M."/>
            <person name="Bloem J."/>
            <person name="Labutti K."/>
            <person name="Salamov A."/>
            <person name="Andreopoulos B."/>
            <person name="Baker S."/>
            <person name="Barry K."/>
            <person name="Bills G."/>
            <person name="Bluhm B."/>
            <person name="Cannon C."/>
            <person name="Castanera R."/>
            <person name="Culley D."/>
            <person name="Daum C."/>
            <person name="Ezra D."/>
            <person name="Gonzalez J."/>
            <person name="Henrissat B."/>
            <person name="Kuo A."/>
            <person name="Liang C."/>
            <person name="Lipzen A."/>
            <person name="Lutzoni F."/>
            <person name="Magnuson J."/>
            <person name="Mondo S."/>
            <person name="Nolan M."/>
            <person name="Ohm R."/>
            <person name="Pangilinan J."/>
            <person name="Park H.-J."/>
            <person name="Ramirez L."/>
            <person name="Alfaro M."/>
            <person name="Sun H."/>
            <person name="Tritt A."/>
            <person name="Yoshinaga Y."/>
            <person name="Zwiers L.-H."/>
            <person name="Turgeon B."/>
            <person name="Goodwin S."/>
            <person name="Spatafora J."/>
            <person name="Crous P."/>
            <person name="Grigoriev I."/>
        </authorList>
    </citation>
    <scope>NUCLEOTIDE SEQUENCE</scope>
    <source>
        <strain evidence="16">CBS 207.26</strain>
    </source>
</reference>
<dbReference type="GO" id="GO:0008422">
    <property type="term" value="F:beta-glucosidase activity"/>
    <property type="evidence" value="ECO:0007669"/>
    <property type="project" value="UniProtKB-EC"/>
</dbReference>
<evidence type="ECO:0000256" key="8">
    <source>
        <dbReference type="ARBA" id="ARBA00022801"/>
    </source>
</evidence>
<comment type="catalytic activity">
    <reaction evidence="1">
        <text>Hydrolysis of terminal, non-reducing beta-D-glucosyl residues with release of beta-D-glucose.</text>
        <dbReference type="EC" id="3.2.1.21"/>
    </reaction>
</comment>
<dbReference type="PRINTS" id="PR00133">
    <property type="entry name" value="GLHYDRLASE3"/>
</dbReference>
<evidence type="ECO:0000256" key="14">
    <source>
        <dbReference type="SAM" id="SignalP"/>
    </source>
</evidence>
<dbReference type="SUPFAM" id="SSF52279">
    <property type="entry name" value="Beta-D-glucan exohydrolase, C-terminal domain"/>
    <property type="match status" value="1"/>
</dbReference>
<keyword evidence="12" id="KW-0326">Glycosidase</keyword>
<evidence type="ECO:0000256" key="13">
    <source>
        <dbReference type="ARBA" id="ARBA00023326"/>
    </source>
</evidence>
<dbReference type="PANTHER" id="PTHR42715">
    <property type="entry name" value="BETA-GLUCOSIDASE"/>
    <property type="match status" value="1"/>
</dbReference>
<dbReference type="Gene3D" id="3.20.20.300">
    <property type="entry name" value="Glycoside hydrolase, family 3, N-terminal domain"/>
    <property type="match status" value="1"/>
</dbReference>
<evidence type="ECO:0000259" key="15">
    <source>
        <dbReference type="SMART" id="SM01217"/>
    </source>
</evidence>
<dbReference type="InterPro" id="IPR013783">
    <property type="entry name" value="Ig-like_fold"/>
</dbReference>
<dbReference type="PANTHER" id="PTHR42715:SF28">
    <property type="entry name" value="BETA-GLUCOSIDASE L-RELATED"/>
    <property type="match status" value="1"/>
</dbReference>
<dbReference type="GO" id="GO:0030245">
    <property type="term" value="P:cellulose catabolic process"/>
    <property type="evidence" value="ECO:0007669"/>
    <property type="project" value="UniProtKB-KW"/>
</dbReference>
<dbReference type="InterPro" id="IPR026891">
    <property type="entry name" value="Fn3-like"/>
</dbReference>
<dbReference type="Pfam" id="PF00933">
    <property type="entry name" value="Glyco_hydro_3"/>
    <property type="match status" value="1"/>
</dbReference>
<evidence type="ECO:0000256" key="10">
    <source>
        <dbReference type="ARBA" id="ARBA00023180"/>
    </source>
</evidence>
<dbReference type="FunFam" id="3.20.20.300:FF:000002">
    <property type="entry name" value="Probable beta-glucosidase"/>
    <property type="match status" value="1"/>
</dbReference>
<organism evidence="16 17">
    <name type="scientific">Zopfia rhizophila CBS 207.26</name>
    <dbReference type="NCBI Taxonomy" id="1314779"/>
    <lineage>
        <taxon>Eukaryota</taxon>
        <taxon>Fungi</taxon>
        <taxon>Dikarya</taxon>
        <taxon>Ascomycota</taxon>
        <taxon>Pezizomycotina</taxon>
        <taxon>Dothideomycetes</taxon>
        <taxon>Dothideomycetes incertae sedis</taxon>
        <taxon>Zopfiaceae</taxon>
        <taxon>Zopfia</taxon>
    </lineage>
</organism>
<evidence type="ECO:0000256" key="7">
    <source>
        <dbReference type="ARBA" id="ARBA00022729"/>
    </source>
</evidence>
<feature type="domain" description="Fibronectin type III-like" evidence="15">
    <location>
        <begin position="649"/>
        <end position="719"/>
    </location>
</feature>
<dbReference type="SUPFAM" id="SSF51445">
    <property type="entry name" value="(Trans)glycosidases"/>
    <property type="match status" value="1"/>
</dbReference>
<evidence type="ECO:0000256" key="2">
    <source>
        <dbReference type="ARBA" id="ARBA00004613"/>
    </source>
</evidence>
<keyword evidence="8 16" id="KW-0378">Hydrolase</keyword>
<feature type="signal peptide" evidence="14">
    <location>
        <begin position="1"/>
        <end position="17"/>
    </location>
</feature>
<evidence type="ECO:0000256" key="12">
    <source>
        <dbReference type="ARBA" id="ARBA00023295"/>
    </source>
</evidence>
<dbReference type="OrthoDB" id="434at2759"/>
<evidence type="ECO:0000256" key="5">
    <source>
        <dbReference type="ARBA" id="ARBA00012744"/>
    </source>
</evidence>
<dbReference type="EC" id="3.2.1.21" evidence="5"/>
<name>A0A6A6E2X4_9PEZI</name>
<dbReference type="Pfam" id="PF01915">
    <property type="entry name" value="Glyco_hydro_3_C"/>
    <property type="match status" value="1"/>
</dbReference>
<evidence type="ECO:0000256" key="4">
    <source>
        <dbReference type="ARBA" id="ARBA00005336"/>
    </source>
</evidence>
<keyword evidence="6" id="KW-0964">Secreted</keyword>
<dbReference type="Gene3D" id="3.40.50.1700">
    <property type="entry name" value="Glycoside hydrolase family 3 C-terminal domain"/>
    <property type="match status" value="1"/>
</dbReference>
<comment type="subcellular location">
    <subcellularLocation>
        <location evidence="2">Secreted</location>
    </subcellularLocation>
</comment>
<dbReference type="AlphaFoldDB" id="A0A6A6E2X4"/>
<dbReference type="EMBL" id="ML994634">
    <property type="protein sequence ID" value="KAF2185355.1"/>
    <property type="molecule type" value="Genomic_DNA"/>
</dbReference>
<dbReference type="FunFam" id="3.40.50.1700:FF:000003">
    <property type="entry name" value="Probable beta-glucosidase"/>
    <property type="match status" value="1"/>
</dbReference>
<dbReference type="SMART" id="SM01217">
    <property type="entry name" value="Fn3_like"/>
    <property type="match status" value="1"/>
</dbReference>
<dbReference type="InterPro" id="IPR017853">
    <property type="entry name" value="GH"/>
</dbReference>
<evidence type="ECO:0000256" key="1">
    <source>
        <dbReference type="ARBA" id="ARBA00000448"/>
    </source>
</evidence>
<evidence type="ECO:0000313" key="17">
    <source>
        <dbReference type="Proteomes" id="UP000800200"/>
    </source>
</evidence>
<keyword evidence="7 14" id="KW-0732">Signal</keyword>
<dbReference type="Pfam" id="PF14310">
    <property type="entry name" value="Fn3-like"/>
    <property type="match status" value="1"/>
</dbReference>
<dbReference type="Proteomes" id="UP000800200">
    <property type="component" value="Unassembled WGS sequence"/>
</dbReference>
<dbReference type="FunFam" id="2.60.40.10:FF:000757">
    <property type="entry name" value="Beta-glucosidase G"/>
    <property type="match status" value="1"/>
</dbReference>
<dbReference type="InterPro" id="IPR002772">
    <property type="entry name" value="Glyco_hydro_3_C"/>
</dbReference>
<feature type="chain" id="PRO_5025540742" description="beta-glucosidase" evidence="14">
    <location>
        <begin position="18"/>
        <end position="731"/>
    </location>
</feature>
<keyword evidence="9" id="KW-0136">Cellulose degradation</keyword>
<comment type="similarity">
    <text evidence="4">Belongs to the glycosyl hydrolase 3 family.</text>
</comment>
<dbReference type="InterPro" id="IPR050288">
    <property type="entry name" value="Cellulose_deg_GH3"/>
</dbReference>
<evidence type="ECO:0000256" key="11">
    <source>
        <dbReference type="ARBA" id="ARBA00023277"/>
    </source>
</evidence>
<dbReference type="InterPro" id="IPR036881">
    <property type="entry name" value="Glyco_hydro_3_C_sf"/>
</dbReference>
<dbReference type="GO" id="GO:0005576">
    <property type="term" value="C:extracellular region"/>
    <property type="evidence" value="ECO:0007669"/>
    <property type="project" value="UniProtKB-SubCell"/>
</dbReference>
<dbReference type="Gene3D" id="2.60.40.10">
    <property type="entry name" value="Immunoglobulins"/>
    <property type="match status" value="1"/>
</dbReference>
<keyword evidence="13" id="KW-0624">Polysaccharide degradation</keyword>
<dbReference type="InterPro" id="IPR036962">
    <property type="entry name" value="Glyco_hydro_3_N_sf"/>
</dbReference>